<evidence type="ECO:0000259" key="14">
    <source>
        <dbReference type="PROSITE" id="PS50157"/>
    </source>
</evidence>
<dbReference type="GO" id="GO:0006355">
    <property type="term" value="P:regulation of DNA-templated transcription"/>
    <property type="evidence" value="ECO:0007669"/>
    <property type="project" value="UniProtKB-ARBA"/>
</dbReference>
<evidence type="ECO:0000256" key="11">
    <source>
        <dbReference type="ARBA" id="ARBA00023242"/>
    </source>
</evidence>
<organism evidence="15 16">
    <name type="scientific">Meganyctiphanes norvegica</name>
    <name type="common">Northern krill</name>
    <name type="synonym">Thysanopoda norvegica</name>
    <dbReference type="NCBI Taxonomy" id="48144"/>
    <lineage>
        <taxon>Eukaryota</taxon>
        <taxon>Metazoa</taxon>
        <taxon>Ecdysozoa</taxon>
        <taxon>Arthropoda</taxon>
        <taxon>Crustacea</taxon>
        <taxon>Multicrustacea</taxon>
        <taxon>Malacostraca</taxon>
        <taxon>Eumalacostraca</taxon>
        <taxon>Eucarida</taxon>
        <taxon>Euphausiacea</taxon>
        <taxon>Euphausiidae</taxon>
        <taxon>Meganyctiphanes</taxon>
    </lineage>
</organism>
<feature type="domain" description="C2H2-type" evidence="14">
    <location>
        <begin position="165"/>
        <end position="192"/>
    </location>
</feature>
<evidence type="ECO:0000256" key="4">
    <source>
        <dbReference type="ARBA" id="ARBA00022723"/>
    </source>
</evidence>
<dbReference type="PANTHER" id="PTHR16515:SF66">
    <property type="entry name" value="C2H2-TYPE DOMAIN-CONTAINING PROTEIN"/>
    <property type="match status" value="1"/>
</dbReference>
<reference evidence="15 16" key="1">
    <citation type="submission" date="2024-05" db="EMBL/GenBank/DDBJ databases">
        <authorList>
            <person name="Wallberg A."/>
        </authorList>
    </citation>
    <scope>NUCLEOTIDE SEQUENCE [LARGE SCALE GENOMIC DNA]</scope>
</reference>
<dbReference type="FunFam" id="3.30.160.60:FF:002394">
    <property type="entry name" value="Uncharacterized protein"/>
    <property type="match status" value="1"/>
</dbReference>
<feature type="domain" description="C2H2-type" evidence="14">
    <location>
        <begin position="137"/>
        <end position="164"/>
    </location>
</feature>
<sequence length="1061" mass="116075">MDRRVIEKWNNLTEYEISAPSKKNHPGVDKGVTKRLKNNNIVQDRNDIRLKHWQMKLENNNIARQPSVDPQVTLQYSLTVSNPATGDIQIQSEAFPAAAPQDNTTTTIEGPPIKKRKVARNTGEKNTPYTIWPQRTYMCNTCPKTFHRINHLLIHQRTHTGERPFQCGVCYQAFTHKNSLTIHMRGHTGERPYVCSICGSAFTQKSNLRVHMRTHTGEKPFKCDQCEMAFTQGSHLTAHKRIHNNDRPFSCEICQQSFTQRSALKRHKRTHTGDRPHKCTECNARFSQKDDMRRHLRVHSGYKSFHGEVEFPVASGKKISCNFDGCQVTVNHNAAMNRHVRSCHAASTRVSKRGTSLNLEETPSQPTPMSELPSSDLPSSVSEPPSVSVPLSDTKPLTWLPSLDSDSSKTSSVKSLSPIKTEVIVKTEGKTTAKNKSSRASSTQPTQRVLASTTQKRSSPTVRTSKRIREVSQRNKKKKPDPDFIVGDFVDIDEEIVEAKVVTKPKQAKTSTAREMKSVGKAGVSEGQMEAWCFCEVPHGPDEPHTAHVHMDPGKGGRRESQVISEKTTTDVNRSSVKHVSSINAEATASLLQLSVEQITPSPQRTVIEEANTHIQSQSPTHVSSSLPLTSGSSSRGSHSLVEEQVIEQAGQVITAGNQIFSPASAGHIITSGGHIITGNSGGHLISSEEDGSSALGRVASQLIQASQVVTGSGQVVGGSQLMTPDGTIYIEAGEMLSNGAVILNSGQFISYDQITISADGQVLGVPIGASGGETIMIQQSGGGSTVETAVPPGTITYTANSVGNSSTPAGESVSSGSVVSAPPNMQYTTLGTDVISLFSHLEPVKEQAATIEVPVSDNSSNMVLGNVTIVAKPQECSVCGKSFAQKRTLKQHMDEAHPDLYSCSECCAAFTSPGHLETHKHQHLKHVCGHCGMSCNSKAALVRHRQQHQGQGPQGQSTLAPETKSFACDNCDARFLQQSDLRRHQLSHSGLKPFRCSHCDAGFTRTSSLNKHMRIHTGEKPYVCEECNQAFSYKYQFNRHKATHEQDESRTNYSMPYIQM</sequence>
<dbReference type="GO" id="GO:0008270">
    <property type="term" value="F:zinc ion binding"/>
    <property type="evidence" value="ECO:0007669"/>
    <property type="project" value="UniProtKB-KW"/>
</dbReference>
<feature type="domain" description="C2H2-type" evidence="14">
    <location>
        <begin position="193"/>
        <end position="220"/>
    </location>
</feature>
<dbReference type="EMBL" id="CAXKWB010005575">
    <property type="protein sequence ID" value="CAL4079098.1"/>
    <property type="molecule type" value="Genomic_DNA"/>
</dbReference>
<evidence type="ECO:0000256" key="8">
    <source>
        <dbReference type="ARBA" id="ARBA00023015"/>
    </source>
</evidence>
<feature type="region of interest" description="Disordered" evidence="13">
    <location>
        <begin position="549"/>
        <end position="576"/>
    </location>
</feature>
<evidence type="ECO:0000256" key="2">
    <source>
        <dbReference type="ARBA" id="ARBA00004123"/>
    </source>
</evidence>
<dbReference type="PROSITE" id="PS00028">
    <property type="entry name" value="ZINC_FINGER_C2H2_1"/>
    <property type="match status" value="13"/>
</dbReference>
<evidence type="ECO:0000256" key="12">
    <source>
        <dbReference type="PROSITE-ProRule" id="PRU00042"/>
    </source>
</evidence>
<evidence type="ECO:0000313" key="15">
    <source>
        <dbReference type="EMBL" id="CAL4079098.1"/>
    </source>
</evidence>
<feature type="compositionally biased region" description="Low complexity" evidence="13">
    <location>
        <begin position="402"/>
        <end position="417"/>
    </location>
</feature>
<feature type="domain" description="C2H2-type" evidence="14">
    <location>
        <begin position="249"/>
        <end position="276"/>
    </location>
</feature>
<keyword evidence="7" id="KW-0862">Zinc</keyword>
<evidence type="ECO:0000313" key="16">
    <source>
        <dbReference type="Proteomes" id="UP001497623"/>
    </source>
</evidence>
<keyword evidence="9" id="KW-0238">DNA-binding</keyword>
<accession>A0AAV2QET0</accession>
<feature type="compositionally biased region" description="Polar residues" evidence="13">
    <location>
        <begin position="432"/>
        <end position="463"/>
    </location>
</feature>
<dbReference type="FunFam" id="3.30.160.60:FF:002343">
    <property type="entry name" value="Zinc finger protein 33A"/>
    <property type="match status" value="1"/>
</dbReference>
<feature type="domain" description="C2H2-type" evidence="14">
    <location>
        <begin position="967"/>
        <end position="994"/>
    </location>
</feature>
<dbReference type="GO" id="GO:0005634">
    <property type="term" value="C:nucleus"/>
    <property type="evidence" value="ECO:0007669"/>
    <property type="project" value="UniProtKB-SubCell"/>
</dbReference>
<feature type="compositionally biased region" description="Polar residues" evidence="13">
    <location>
        <begin position="614"/>
        <end position="623"/>
    </location>
</feature>
<evidence type="ECO:0000256" key="10">
    <source>
        <dbReference type="ARBA" id="ARBA00023163"/>
    </source>
</evidence>
<feature type="region of interest" description="Disordered" evidence="13">
    <location>
        <begin position="614"/>
        <end position="638"/>
    </location>
</feature>
<dbReference type="Gene3D" id="3.30.160.60">
    <property type="entry name" value="Classic Zinc Finger"/>
    <property type="match status" value="10"/>
</dbReference>
<evidence type="ECO:0000256" key="5">
    <source>
        <dbReference type="ARBA" id="ARBA00022737"/>
    </source>
</evidence>
<dbReference type="PANTHER" id="PTHR16515">
    <property type="entry name" value="PR DOMAIN ZINC FINGER PROTEIN"/>
    <property type="match status" value="1"/>
</dbReference>
<keyword evidence="6 12" id="KW-0863">Zinc-finger</keyword>
<dbReference type="Pfam" id="PF00096">
    <property type="entry name" value="zf-C2H2"/>
    <property type="match status" value="9"/>
</dbReference>
<feature type="compositionally biased region" description="Low complexity" evidence="13">
    <location>
        <begin position="624"/>
        <end position="638"/>
    </location>
</feature>
<dbReference type="FunFam" id="3.30.160.60:FF:000446">
    <property type="entry name" value="Zinc finger protein"/>
    <property type="match status" value="2"/>
</dbReference>
<feature type="domain" description="C2H2-type" evidence="14">
    <location>
        <begin position="927"/>
        <end position="954"/>
    </location>
</feature>
<dbReference type="FunFam" id="3.30.160.60:FF:000624">
    <property type="entry name" value="zinc finger protein 697"/>
    <property type="match status" value="1"/>
</dbReference>
<dbReference type="InterPro" id="IPR013087">
    <property type="entry name" value="Znf_C2H2_type"/>
</dbReference>
<evidence type="ECO:0000256" key="13">
    <source>
        <dbReference type="SAM" id="MobiDB-lite"/>
    </source>
</evidence>
<proteinExistence type="inferred from homology"/>
<feature type="domain" description="C2H2-type" evidence="14">
    <location>
        <begin position="995"/>
        <end position="1022"/>
    </location>
</feature>
<dbReference type="FunFam" id="3.30.160.60:FF:002783">
    <property type="entry name" value="Zinc finger and SCAN domain containing 4"/>
    <property type="match status" value="1"/>
</dbReference>
<evidence type="ECO:0000256" key="9">
    <source>
        <dbReference type="ARBA" id="ARBA00023125"/>
    </source>
</evidence>
<feature type="compositionally biased region" description="Polar residues" evidence="13">
    <location>
        <begin position="353"/>
        <end position="368"/>
    </location>
</feature>
<comment type="similarity">
    <text evidence="3">Belongs to the krueppel C2H2-type zinc-finger protein family.</text>
</comment>
<feature type="domain" description="C2H2-type" evidence="14">
    <location>
        <begin position="221"/>
        <end position="248"/>
    </location>
</feature>
<feature type="compositionally biased region" description="Low complexity" evidence="13">
    <location>
        <begin position="370"/>
        <end position="393"/>
    </location>
</feature>
<feature type="non-terminal residue" evidence="15">
    <location>
        <position position="1061"/>
    </location>
</feature>
<feature type="region of interest" description="Disordered" evidence="13">
    <location>
        <begin position="346"/>
        <end position="481"/>
    </location>
</feature>
<keyword evidence="11" id="KW-0539">Nucleus</keyword>
<keyword evidence="16" id="KW-1185">Reference proteome</keyword>
<dbReference type="PROSITE" id="PS50157">
    <property type="entry name" value="ZINC_FINGER_C2H2_2"/>
    <property type="match status" value="12"/>
</dbReference>
<dbReference type="FunFam" id="3.30.160.60:FF:000322">
    <property type="entry name" value="GDNF-inducible zinc finger protein 1"/>
    <property type="match status" value="1"/>
</dbReference>
<evidence type="ECO:0000256" key="7">
    <source>
        <dbReference type="ARBA" id="ARBA00022833"/>
    </source>
</evidence>
<name>A0AAV2QET0_MEGNR</name>
<gene>
    <name evidence="15" type="ORF">MNOR_LOCUS10841</name>
</gene>
<comment type="function">
    <text evidence="1">May be involved in transcriptional regulation.</text>
</comment>
<keyword evidence="5" id="KW-0677">Repeat</keyword>
<feature type="domain" description="C2H2-type" evidence="14">
    <location>
        <begin position="277"/>
        <end position="304"/>
    </location>
</feature>
<protein>
    <recommendedName>
        <fullName evidence="14">C2H2-type domain-containing protein</fullName>
    </recommendedName>
</protein>
<evidence type="ECO:0000256" key="3">
    <source>
        <dbReference type="ARBA" id="ARBA00006991"/>
    </source>
</evidence>
<evidence type="ECO:0000256" key="1">
    <source>
        <dbReference type="ARBA" id="ARBA00003767"/>
    </source>
</evidence>
<keyword evidence="10" id="KW-0804">Transcription</keyword>
<feature type="compositionally biased region" description="Polar residues" evidence="13">
    <location>
        <begin position="562"/>
        <end position="576"/>
    </location>
</feature>
<dbReference type="Proteomes" id="UP001497623">
    <property type="component" value="Unassembled WGS sequence"/>
</dbReference>
<feature type="domain" description="C2H2-type" evidence="14">
    <location>
        <begin position="1023"/>
        <end position="1050"/>
    </location>
</feature>
<evidence type="ECO:0000256" key="6">
    <source>
        <dbReference type="ARBA" id="ARBA00022771"/>
    </source>
</evidence>
<dbReference type="AlphaFoldDB" id="A0AAV2QET0"/>
<comment type="subcellular location">
    <subcellularLocation>
        <location evidence="2">Nucleus</location>
    </subcellularLocation>
</comment>
<dbReference type="InterPro" id="IPR050331">
    <property type="entry name" value="Zinc_finger"/>
</dbReference>
<dbReference type="FunFam" id="3.30.160.60:FF:000303">
    <property type="entry name" value="Zinc finger protein 41"/>
    <property type="match status" value="1"/>
</dbReference>
<feature type="domain" description="C2H2-type" evidence="14">
    <location>
        <begin position="875"/>
        <end position="898"/>
    </location>
</feature>
<dbReference type="SMART" id="SM00355">
    <property type="entry name" value="ZnF_C2H2"/>
    <property type="match status" value="13"/>
</dbReference>
<feature type="domain" description="C2H2-type" evidence="14">
    <location>
        <begin position="902"/>
        <end position="924"/>
    </location>
</feature>
<dbReference type="GO" id="GO:1990837">
    <property type="term" value="F:sequence-specific double-stranded DNA binding"/>
    <property type="evidence" value="ECO:0007669"/>
    <property type="project" value="UniProtKB-ARBA"/>
</dbReference>
<dbReference type="InterPro" id="IPR036236">
    <property type="entry name" value="Znf_C2H2_sf"/>
</dbReference>
<dbReference type="FunFam" id="3.30.160.60:FF:000309">
    <property type="entry name" value="zinc finger X-chromosomal protein-like"/>
    <property type="match status" value="1"/>
</dbReference>
<feature type="compositionally biased region" description="Basic and acidic residues" evidence="13">
    <location>
        <begin position="549"/>
        <end position="561"/>
    </location>
</feature>
<dbReference type="FunFam" id="3.30.160.60:FF:000060">
    <property type="entry name" value="zinc finger protein 436"/>
    <property type="match status" value="1"/>
</dbReference>
<dbReference type="SUPFAM" id="SSF57667">
    <property type="entry name" value="beta-beta-alpha zinc fingers"/>
    <property type="match status" value="6"/>
</dbReference>
<keyword evidence="4" id="KW-0479">Metal-binding</keyword>
<keyword evidence="8" id="KW-0805">Transcription regulation</keyword>
<comment type="caution">
    <text evidence="15">The sequence shown here is derived from an EMBL/GenBank/DDBJ whole genome shotgun (WGS) entry which is preliminary data.</text>
</comment>